<dbReference type="SUPFAM" id="SSF53448">
    <property type="entry name" value="Nucleotide-diphospho-sugar transferases"/>
    <property type="match status" value="1"/>
</dbReference>
<comment type="caution">
    <text evidence="2">The sequence shown here is derived from an EMBL/GenBank/DDBJ whole genome shotgun (WGS) entry which is preliminary data.</text>
</comment>
<dbReference type="RefSeq" id="WP_204890936.1">
    <property type="nucleotide sequence ID" value="NZ_JBHUFW010000004.1"/>
</dbReference>
<dbReference type="PANTHER" id="PTHR43685">
    <property type="entry name" value="GLYCOSYLTRANSFERASE"/>
    <property type="match status" value="1"/>
</dbReference>
<keyword evidence="3" id="KW-1185">Reference proteome</keyword>
<proteinExistence type="predicted"/>
<dbReference type="Proteomes" id="UP001597273">
    <property type="component" value="Unassembled WGS sequence"/>
</dbReference>
<dbReference type="EMBL" id="JBHUFW010000004">
    <property type="protein sequence ID" value="MFD1862011.1"/>
    <property type="molecule type" value="Genomic_DNA"/>
</dbReference>
<dbReference type="Gene3D" id="3.90.550.10">
    <property type="entry name" value="Spore Coat Polysaccharide Biosynthesis Protein SpsA, Chain A"/>
    <property type="match status" value="1"/>
</dbReference>
<sequence>MTMTNNKVSVVIPTYNRADLLMAAVKSLQEQTYGNIEIIIVDDCSTDSTARMVEQIDDKRVVYVKHEVNKGGAEARNTGVKHASGEFIGFLDSDDRWLPDKLERQLAVIKSNQEIKVVYTGIKVLRDNTVVKEIFPKYKGDLLSRLIESNCIYTTSSILVNKKLFEQIGGFDSSFPSCQDWDLYLRLAQVSQFDFVKETLVLYNQHPGERISTNHRAVIDGHLQMYETYCELAQAKGKSVFQKFSFKIAKTIFRVGLISQDKEKVKLSRKILVTGLAKDQSISKNTLLYYCTFINLKFLLHLHTHYERFNAGQYSFSFKKALSLNGPKRNSVINK</sequence>
<name>A0ABW4QEK0_9BACL</name>
<protein>
    <submittedName>
        <fullName evidence="2">Glycosyltransferase family 2 protein</fullName>
    </submittedName>
</protein>
<organism evidence="2 3">
    <name type="scientific">Planococcus chinensis</name>
    <dbReference type="NCBI Taxonomy" id="272917"/>
    <lineage>
        <taxon>Bacteria</taxon>
        <taxon>Bacillati</taxon>
        <taxon>Bacillota</taxon>
        <taxon>Bacilli</taxon>
        <taxon>Bacillales</taxon>
        <taxon>Caryophanaceae</taxon>
        <taxon>Planococcus</taxon>
    </lineage>
</organism>
<dbReference type="PANTHER" id="PTHR43685:SF2">
    <property type="entry name" value="GLYCOSYLTRANSFERASE 2-LIKE DOMAIN-CONTAINING PROTEIN"/>
    <property type="match status" value="1"/>
</dbReference>
<gene>
    <name evidence="2" type="ORF">ACFSDB_03675</name>
</gene>
<dbReference type="Pfam" id="PF00535">
    <property type="entry name" value="Glycos_transf_2"/>
    <property type="match status" value="1"/>
</dbReference>
<dbReference type="InterPro" id="IPR029044">
    <property type="entry name" value="Nucleotide-diphossugar_trans"/>
</dbReference>
<dbReference type="CDD" id="cd00761">
    <property type="entry name" value="Glyco_tranf_GTA_type"/>
    <property type="match status" value="1"/>
</dbReference>
<feature type="domain" description="Glycosyltransferase 2-like" evidence="1">
    <location>
        <begin position="9"/>
        <end position="167"/>
    </location>
</feature>
<dbReference type="InterPro" id="IPR050834">
    <property type="entry name" value="Glycosyltransf_2"/>
</dbReference>
<evidence type="ECO:0000259" key="1">
    <source>
        <dbReference type="Pfam" id="PF00535"/>
    </source>
</evidence>
<evidence type="ECO:0000313" key="2">
    <source>
        <dbReference type="EMBL" id="MFD1862011.1"/>
    </source>
</evidence>
<reference evidence="3" key="1">
    <citation type="journal article" date="2019" name="Int. J. Syst. Evol. Microbiol.">
        <title>The Global Catalogue of Microorganisms (GCM) 10K type strain sequencing project: providing services to taxonomists for standard genome sequencing and annotation.</title>
        <authorList>
            <consortium name="The Broad Institute Genomics Platform"/>
            <consortium name="The Broad Institute Genome Sequencing Center for Infectious Disease"/>
            <person name="Wu L."/>
            <person name="Ma J."/>
        </authorList>
    </citation>
    <scope>NUCLEOTIDE SEQUENCE [LARGE SCALE GENOMIC DNA]</scope>
    <source>
        <strain evidence="3">CGMCC 1.15475</strain>
    </source>
</reference>
<accession>A0ABW4QEK0</accession>
<evidence type="ECO:0000313" key="3">
    <source>
        <dbReference type="Proteomes" id="UP001597273"/>
    </source>
</evidence>
<dbReference type="InterPro" id="IPR001173">
    <property type="entry name" value="Glyco_trans_2-like"/>
</dbReference>